<evidence type="ECO:0000256" key="6">
    <source>
        <dbReference type="ARBA" id="ARBA00023239"/>
    </source>
</evidence>
<evidence type="ECO:0000256" key="1">
    <source>
        <dbReference type="ARBA" id="ARBA00002904"/>
    </source>
</evidence>
<dbReference type="InterPro" id="IPR001148">
    <property type="entry name" value="CA_dom"/>
</dbReference>
<dbReference type="SMART" id="SM01057">
    <property type="entry name" value="Carb_anhydrase"/>
    <property type="match status" value="1"/>
</dbReference>
<keyword evidence="8" id="KW-0732">Signal</keyword>
<reference evidence="11" key="1">
    <citation type="submission" date="2020-11" db="EMBL/GenBank/DDBJ databases">
        <authorList>
            <person name="Tran Van P."/>
        </authorList>
    </citation>
    <scope>NUCLEOTIDE SEQUENCE</scope>
</reference>
<sequence>MSGMTMRSFLSFFAFALLLLAHVRAQQEEDYYDDDEQESVATEDLPQDDVDDYRVPAPSLPDVSDLSRVSPLKLNKRQVVQRSEKQPVVITPQAVIKKIDHNKDEDEESHSNKGDHQSHWGYGDAAAFEEWAAMFGTCGGPRQSPIDIDTGHVSFTNYDNWRFQGYEQEPDLAIISNNGHSATLHTENVEKFLHFHWGARSIHGSEHTVNERRFPLELHLVHFSTAYPNVSAAVASGRGDALAVLGFLYEISTRDPPGGLGAVVAALPRVTSSASTAQLPQPTAPSLASLVQGLDLARFFRYDGSLTTPPCSEVVVWTVFEDKLGISEAQLQAFRRVTSDDGHSPLVDNYRPVQKQPRQVSYNNARQSFVLNPSFASLYSFGRKTASSSSPANAGSPISAALFAVLIFAIKFATEY</sequence>
<feature type="chain" id="PRO_5036513673" description="Carbonic anhydrase" evidence="8">
    <location>
        <begin position="26"/>
        <end position="416"/>
    </location>
</feature>
<dbReference type="AlphaFoldDB" id="A0A7R9GD91"/>
<comment type="similarity">
    <text evidence="2 8">Belongs to the alpha-carbonic anhydrase family.</text>
</comment>
<evidence type="ECO:0000256" key="7">
    <source>
        <dbReference type="ARBA" id="ARBA00048348"/>
    </source>
</evidence>
<evidence type="ECO:0000256" key="2">
    <source>
        <dbReference type="ARBA" id="ARBA00010718"/>
    </source>
</evidence>
<feature type="region of interest" description="Disordered" evidence="9">
    <location>
        <begin position="30"/>
        <end position="66"/>
    </location>
</feature>
<dbReference type="PANTHER" id="PTHR18952">
    <property type="entry name" value="CARBONIC ANHYDRASE"/>
    <property type="match status" value="1"/>
</dbReference>
<evidence type="ECO:0000256" key="5">
    <source>
        <dbReference type="ARBA" id="ARBA00022833"/>
    </source>
</evidence>
<dbReference type="SUPFAM" id="SSF51069">
    <property type="entry name" value="Carbonic anhydrase"/>
    <property type="match status" value="1"/>
</dbReference>
<dbReference type="OrthoDB" id="429145at2759"/>
<dbReference type="EMBL" id="OA882683">
    <property type="protein sequence ID" value="CAD7276532.1"/>
    <property type="molecule type" value="Genomic_DNA"/>
</dbReference>
<dbReference type="PROSITE" id="PS00162">
    <property type="entry name" value="ALPHA_CA_1"/>
    <property type="match status" value="1"/>
</dbReference>
<dbReference type="EMBL" id="CAJPEX010000646">
    <property type="protein sequence ID" value="CAG0916684.1"/>
    <property type="molecule type" value="Genomic_DNA"/>
</dbReference>
<name>A0A7R9GD91_9CRUS</name>
<keyword evidence="4 8" id="KW-0479">Metal-binding</keyword>
<feature type="region of interest" description="Disordered" evidence="9">
    <location>
        <begin position="91"/>
        <end position="120"/>
    </location>
</feature>
<comment type="cofactor">
    <cofactor evidence="8">
        <name>Zn(2+)</name>
        <dbReference type="ChEBI" id="CHEBI:29105"/>
    </cofactor>
</comment>
<feature type="compositionally biased region" description="Basic and acidic residues" evidence="9">
    <location>
        <begin position="97"/>
        <end position="118"/>
    </location>
</feature>
<organism evidence="11">
    <name type="scientific">Notodromas monacha</name>
    <dbReference type="NCBI Taxonomy" id="399045"/>
    <lineage>
        <taxon>Eukaryota</taxon>
        <taxon>Metazoa</taxon>
        <taxon>Ecdysozoa</taxon>
        <taxon>Arthropoda</taxon>
        <taxon>Crustacea</taxon>
        <taxon>Oligostraca</taxon>
        <taxon>Ostracoda</taxon>
        <taxon>Podocopa</taxon>
        <taxon>Podocopida</taxon>
        <taxon>Cypridocopina</taxon>
        <taxon>Cypridoidea</taxon>
        <taxon>Cyprididae</taxon>
        <taxon>Notodromas</taxon>
    </lineage>
</organism>
<dbReference type="GO" id="GO:0004089">
    <property type="term" value="F:carbonate dehydratase activity"/>
    <property type="evidence" value="ECO:0007669"/>
    <property type="project" value="UniProtKB-UniRule"/>
</dbReference>
<evidence type="ECO:0000259" key="10">
    <source>
        <dbReference type="PROSITE" id="PS51144"/>
    </source>
</evidence>
<dbReference type="EC" id="4.2.1.1" evidence="3 8"/>
<feature type="domain" description="Alpha-carbonic anhydrase" evidence="10">
    <location>
        <begin position="118"/>
        <end position="365"/>
    </location>
</feature>
<evidence type="ECO:0000256" key="3">
    <source>
        <dbReference type="ARBA" id="ARBA00012925"/>
    </source>
</evidence>
<gene>
    <name evidence="11" type="ORF">NMOB1V02_LOCUS4290</name>
</gene>
<comment type="catalytic activity">
    <reaction evidence="7 8">
        <text>hydrogencarbonate + H(+) = CO2 + H2O</text>
        <dbReference type="Rhea" id="RHEA:10748"/>
        <dbReference type="ChEBI" id="CHEBI:15377"/>
        <dbReference type="ChEBI" id="CHEBI:15378"/>
        <dbReference type="ChEBI" id="CHEBI:16526"/>
        <dbReference type="ChEBI" id="CHEBI:17544"/>
        <dbReference type="EC" id="4.2.1.1"/>
    </reaction>
</comment>
<evidence type="ECO:0000256" key="8">
    <source>
        <dbReference type="RuleBase" id="RU367011"/>
    </source>
</evidence>
<keyword evidence="6 8" id="KW-0456">Lyase</keyword>
<dbReference type="Proteomes" id="UP000678499">
    <property type="component" value="Unassembled WGS sequence"/>
</dbReference>
<dbReference type="InterPro" id="IPR023561">
    <property type="entry name" value="Carbonic_anhydrase_a-class"/>
</dbReference>
<dbReference type="Pfam" id="PF00194">
    <property type="entry name" value="Carb_anhydrase"/>
    <property type="match status" value="1"/>
</dbReference>
<comment type="function">
    <text evidence="1 8">Reversible hydration of carbon dioxide.</text>
</comment>
<dbReference type="PROSITE" id="PS51144">
    <property type="entry name" value="ALPHA_CA_2"/>
    <property type="match status" value="1"/>
</dbReference>
<evidence type="ECO:0000256" key="4">
    <source>
        <dbReference type="ARBA" id="ARBA00022723"/>
    </source>
</evidence>
<evidence type="ECO:0000313" key="12">
    <source>
        <dbReference type="Proteomes" id="UP000678499"/>
    </source>
</evidence>
<protein>
    <recommendedName>
        <fullName evidence="3 8">Carbonic anhydrase</fullName>
        <ecNumber evidence="3 8">4.2.1.1</ecNumber>
    </recommendedName>
</protein>
<dbReference type="Gene3D" id="3.10.200.10">
    <property type="entry name" value="Alpha carbonic anhydrase"/>
    <property type="match status" value="1"/>
</dbReference>
<dbReference type="InterPro" id="IPR036398">
    <property type="entry name" value="CA_dom_sf"/>
</dbReference>
<evidence type="ECO:0000313" key="11">
    <source>
        <dbReference type="EMBL" id="CAD7276532.1"/>
    </source>
</evidence>
<feature type="signal peptide" evidence="8">
    <location>
        <begin position="1"/>
        <end position="25"/>
    </location>
</feature>
<proteinExistence type="inferred from homology"/>
<evidence type="ECO:0000256" key="9">
    <source>
        <dbReference type="SAM" id="MobiDB-lite"/>
    </source>
</evidence>
<dbReference type="PANTHER" id="PTHR18952:SF265">
    <property type="entry name" value="CARBONIC ANHYDRASE"/>
    <property type="match status" value="1"/>
</dbReference>
<keyword evidence="12" id="KW-1185">Reference proteome</keyword>
<accession>A0A7R9GD91</accession>
<keyword evidence="5 8" id="KW-0862">Zinc</keyword>
<dbReference type="GO" id="GO:0008270">
    <property type="term" value="F:zinc ion binding"/>
    <property type="evidence" value="ECO:0007669"/>
    <property type="project" value="UniProtKB-UniRule"/>
</dbReference>
<dbReference type="InterPro" id="IPR018338">
    <property type="entry name" value="Carbonic_anhydrase_a-class_CS"/>
</dbReference>